<dbReference type="InterPro" id="IPR050422">
    <property type="entry name" value="X-Pro_aminopeptidase_P"/>
</dbReference>
<dbReference type="EC" id="3.4.-.-" evidence="7"/>
<dbReference type="PATRIC" id="fig|1177755.3.peg.840"/>
<sequence>MAADKAVLFVDGRYTLQARTQVDTGLFEILQVPGHRPSRWIAEHLAEGDAVGYDVNLHTVSEIARLSKALEESGIALKPLGANPIDGLWADRPAPPDGPAYPHGLAFAGRSAEEKIADVQETLKSAKADALLVTMLDSVAWLFNIRGSDIKHLPVVIASAIVPVEGRPTLFIDPKKLGDNVRGALADTVEFLPPSELDSRLEALGNRKVTVTLDPSTTPARFENALKEAGAEILHRTDPCIAAKAVKTAAEIAGARAAHLRDGAAVVRFLAWLDEAAQDGGIDEVQAAGKLESFRADTGELKEISFDSISAAGPNGAVVHYRPMAATARKLEPESLYLIDSGAQYEDGTTDITRTVAIGQPTPEMRRHYTLVLKGHIAVSKARFPEKTRGQDLDPLARLPLWQAGLDYDHGTGHGVGSFLSVHEGPQRLSRTGTVELKPGVILSNEPGYYREGEYGIRIENLILVTEPQAIEGGEREMMGFETLTLAPYDFRLIEPMLLTSEELAWLNAYHARVRETLEPLLDEAEISWLAKATAALQ</sequence>
<gene>
    <name evidence="7" type="ORF">A7A08_00839</name>
</gene>
<dbReference type="InterPro" id="IPR033740">
    <property type="entry name" value="Pept_M24B"/>
</dbReference>
<dbReference type="PANTHER" id="PTHR43763">
    <property type="entry name" value="XAA-PRO AMINOPEPTIDASE 1"/>
    <property type="match status" value="1"/>
</dbReference>
<feature type="domain" description="Peptidase M24 C-terminal" evidence="6">
    <location>
        <begin position="477"/>
        <end position="537"/>
    </location>
</feature>
<dbReference type="SUPFAM" id="SSF55920">
    <property type="entry name" value="Creatinase/aminopeptidase"/>
    <property type="match status" value="1"/>
</dbReference>
<feature type="domain" description="Creatinase N-terminal" evidence="5">
    <location>
        <begin position="3"/>
        <end position="79"/>
    </location>
</feature>
<dbReference type="CDD" id="cd01085">
    <property type="entry name" value="APP"/>
    <property type="match status" value="1"/>
</dbReference>
<keyword evidence="2" id="KW-0479">Metal-binding</keyword>
<dbReference type="Gene3D" id="3.40.350.10">
    <property type="entry name" value="Creatinase/prolidase N-terminal domain"/>
    <property type="match status" value="2"/>
</dbReference>
<reference evidence="7 8" key="1">
    <citation type="submission" date="2016-07" db="EMBL/GenBank/DDBJ databases">
        <title>Draft genome sequence of Methyloligella halotolerans C2T (VKM B-2706T=CCUG 61687T=DSM 25045T), a halotolerant polyhydroxybutyrate accumulating methylotroph.</title>
        <authorList>
            <person name="Vasilenko O.V."/>
            <person name="Doronina N.V."/>
            <person name="Poroshina M.N."/>
            <person name="Tarlachkov S.V."/>
            <person name="Trotsenko Y.A."/>
        </authorList>
    </citation>
    <scope>NUCLEOTIDE SEQUENCE [LARGE SCALE GENOMIC DNA]</scope>
    <source>
        <strain evidence="7 8">VKM B-2706</strain>
    </source>
</reference>
<feature type="domain" description="Peptidase M24" evidence="4">
    <location>
        <begin position="255"/>
        <end position="467"/>
    </location>
</feature>
<dbReference type="STRING" id="1177755.A7A08_00839"/>
<dbReference type="InterPro" id="IPR032416">
    <property type="entry name" value="Peptidase_M24_C"/>
</dbReference>
<dbReference type="GO" id="GO:0070006">
    <property type="term" value="F:metalloaminopeptidase activity"/>
    <property type="evidence" value="ECO:0007669"/>
    <property type="project" value="InterPro"/>
</dbReference>
<evidence type="ECO:0000313" key="7">
    <source>
        <dbReference type="EMBL" id="ODA69003.1"/>
    </source>
</evidence>
<evidence type="ECO:0000256" key="2">
    <source>
        <dbReference type="ARBA" id="ARBA00022723"/>
    </source>
</evidence>
<evidence type="ECO:0000256" key="1">
    <source>
        <dbReference type="ARBA" id="ARBA00008766"/>
    </source>
</evidence>
<evidence type="ECO:0000256" key="3">
    <source>
        <dbReference type="ARBA" id="ARBA00022801"/>
    </source>
</evidence>
<dbReference type="InterPro" id="IPR029149">
    <property type="entry name" value="Creatin/AminoP/Spt16_N"/>
</dbReference>
<dbReference type="GO" id="GO:0046872">
    <property type="term" value="F:metal ion binding"/>
    <property type="evidence" value="ECO:0007669"/>
    <property type="project" value="UniProtKB-KW"/>
</dbReference>
<evidence type="ECO:0000259" key="5">
    <source>
        <dbReference type="Pfam" id="PF01321"/>
    </source>
</evidence>
<dbReference type="Pfam" id="PF00557">
    <property type="entry name" value="Peptidase_M24"/>
    <property type="match status" value="1"/>
</dbReference>
<dbReference type="InterPro" id="IPR036005">
    <property type="entry name" value="Creatinase/aminopeptidase-like"/>
</dbReference>
<dbReference type="Gene3D" id="3.90.230.10">
    <property type="entry name" value="Creatinase/methionine aminopeptidase superfamily"/>
    <property type="match status" value="1"/>
</dbReference>
<evidence type="ECO:0000259" key="4">
    <source>
        <dbReference type="Pfam" id="PF00557"/>
    </source>
</evidence>
<comment type="caution">
    <text evidence="7">The sequence shown here is derived from an EMBL/GenBank/DDBJ whole genome shotgun (WGS) entry which is preliminary data.</text>
</comment>
<dbReference type="EMBL" id="MASI01000001">
    <property type="protein sequence ID" value="ODA69003.1"/>
    <property type="molecule type" value="Genomic_DNA"/>
</dbReference>
<protein>
    <submittedName>
        <fullName evidence="7">Putative peptidase</fullName>
        <ecNumber evidence="7">3.4.-.-</ecNumber>
    </submittedName>
</protein>
<dbReference type="AlphaFoldDB" id="A0A1E2S3C1"/>
<dbReference type="GO" id="GO:0005737">
    <property type="term" value="C:cytoplasm"/>
    <property type="evidence" value="ECO:0007669"/>
    <property type="project" value="UniProtKB-ARBA"/>
</dbReference>
<keyword evidence="8" id="KW-1185">Reference proteome</keyword>
<accession>A0A1E2S3C1</accession>
<comment type="similarity">
    <text evidence="1">Belongs to the peptidase M24B family.</text>
</comment>
<organism evidence="7 8">
    <name type="scientific">Methyloligella halotolerans</name>
    <dbReference type="NCBI Taxonomy" id="1177755"/>
    <lineage>
        <taxon>Bacteria</taxon>
        <taxon>Pseudomonadati</taxon>
        <taxon>Pseudomonadota</taxon>
        <taxon>Alphaproteobacteria</taxon>
        <taxon>Hyphomicrobiales</taxon>
        <taxon>Hyphomicrobiaceae</taxon>
        <taxon>Methyloligella</taxon>
    </lineage>
</organism>
<evidence type="ECO:0000259" key="6">
    <source>
        <dbReference type="Pfam" id="PF16188"/>
    </source>
</evidence>
<dbReference type="FunFam" id="3.90.230.10:FF:000009">
    <property type="entry name" value="xaa-Pro aminopeptidase 2"/>
    <property type="match status" value="1"/>
</dbReference>
<name>A0A1E2S3C1_9HYPH</name>
<dbReference type="Pfam" id="PF01321">
    <property type="entry name" value="Creatinase_N"/>
    <property type="match status" value="1"/>
</dbReference>
<dbReference type="PANTHER" id="PTHR43763:SF6">
    <property type="entry name" value="XAA-PRO AMINOPEPTIDASE 1"/>
    <property type="match status" value="1"/>
</dbReference>
<keyword evidence="3 7" id="KW-0378">Hydrolase</keyword>
<dbReference type="InterPro" id="IPR000994">
    <property type="entry name" value="Pept_M24"/>
</dbReference>
<dbReference type="InterPro" id="IPR000587">
    <property type="entry name" value="Creatinase_N"/>
</dbReference>
<dbReference type="Pfam" id="PF16189">
    <property type="entry name" value="Creatinase_N_2"/>
    <property type="match status" value="1"/>
</dbReference>
<proteinExistence type="inferred from homology"/>
<evidence type="ECO:0000313" key="8">
    <source>
        <dbReference type="Proteomes" id="UP000095087"/>
    </source>
</evidence>
<dbReference type="Pfam" id="PF16188">
    <property type="entry name" value="Peptidase_M24_C"/>
    <property type="match status" value="1"/>
</dbReference>
<dbReference type="Proteomes" id="UP000095087">
    <property type="component" value="Unassembled WGS sequence"/>
</dbReference>